<reference evidence="2" key="1">
    <citation type="submission" date="2014-09" db="EMBL/GenBank/DDBJ databases">
        <authorList>
            <person name="Magalhaes I.L.F."/>
            <person name="Oliveira U."/>
            <person name="Santos F.R."/>
            <person name="Vidigal T.H.D.A."/>
            <person name="Brescovit A.D."/>
            <person name="Santos A.J."/>
        </authorList>
    </citation>
    <scope>NUCLEOTIDE SEQUENCE</scope>
    <source>
        <tissue evidence="2">Shoot tissue taken approximately 20 cm above the soil surface</tissue>
    </source>
</reference>
<name>A0A0A9DYG2_ARUDO</name>
<protein>
    <submittedName>
        <fullName evidence="2">Uncharacterized protein</fullName>
    </submittedName>
</protein>
<sequence length="49" mass="5896">MAGVDWWWWFPPLTQPWQHTQHPYRHATPLHSSTRNRNTSPRSQARSSL</sequence>
<dbReference type="EMBL" id="GBRH01204316">
    <property type="protein sequence ID" value="JAD93579.1"/>
    <property type="molecule type" value="Transcribed_RNA"/>
</dbReference>
<proteinExistence type="predicted"/>
<reference evidence="2" key="2">
    <citation type="journal article" date="2015" name="Data Brief">
        <title>Shoot transcriptome of the giant reed, Arundo donax.</title>
        <authorList>
            <person name="Barrero R.A."/>
            <person name="Guerrero F.D."/>
            <person name="Moolhuijzen P."/>
            <person name="Goolsby J.A."/>
            <person name="Tidwell J."/>
            <person name="Bellgard S.E."/>
            <person name="Bellgard M.I."/>
        </authorList>
    </citation>
    <scope>NUCLEOTIDE SEQUENCE</scope>
    <source>
        <tissue evidence="2">Shoot tissue taken approximately 20 cm above the soil surface</tissue>
    </source>
</reference>
<dbReference type="AlphaFoldDB" id="A0A0A9DYG2"/>
<feature type="compositionally biased region" description="Low complexity" evidence="1">
    <location>
        <begin position="32"/>
        <end position="43"/>
    </location>
</feature>
<accession>A0A0A9DYG2</accession>
<evidence type="ECO:0000313" key="2">
    <source>
        <dbReference type="EMBL" id="JAD93579.1"/>
    </source>
</evidence>
<feature type="region of interest" description="Disordered" evidence="1">
    <location>
        <begin position="15"/>
        <end position="49"/>
    </location>
</feature>
<organism evidence="2">
    <name type="scientific">Arundo donax</name>
    <name type="common">Giant reed</name>
    <name type="synonym">Donax arundinaceus</name>
    <dbReference type="NCBI Taxonomy" id="35708"/>
    <lineage>
        <taxon>Eukaryota</taxon>
        <taxon>Viridiplantae</taxon>
        <taxon>Streptophyta</taxon>
        <taxon>Embryophyta</taxon>
        <taxon>Tracheophyta</taxon>
        <taxon>Spermatophyta</taxon>
        <taxon>Magnoliopsida</taxon>
        <taxon>Liliopsida</taxon>
        <taxon>Poales</taxon>
        <taxon>Poaceae</taxon>
        <taxon>PACMAD clade</taxon>
        <taxon>Arundinoideae</taxon>
        <taxon>Arundineae</taxon>
        <taxon>Arundo</taxon>
    </lineage>
</organism>
<evidence type="ECO:0000256" key="1">
    <source>
        <dbReference type="SAM" id="MobiDB-lite"/>
    </source>
</evidence>